<feature type="transmembrane region" description="Helical" evidence="5">
    <location>
        <begin position="216"/>
        <end position="236"/>
    </location>
</feature>
<comment type="subcellular location">
    <subcellularLocation>
        <location evidence="1">Membrane</location>
        <topology evidence="1">Multi-pass membrane protein</topology>
    </subcellularLocation>
</comment>
<evidence type="ECO:0000256" key="5">
    <source>
        <dbReference type="SAM" id="Phobius"/>
    </source>
</evidence>
<dbReference type="PANTHER" id="PTHR33514">
    <property type="entry name" value="PROTEIN ABCI12, CHLOROPLASTIC"/>
    <property type="match status" value="1"/>
</dbReference>
<keyword evidence="2 5" id="KW-0812">Transmembrane</keyword>
<proteinExistence type="predicted"/>
<evidence type="ECO:0000313" key="6">
    <source>
        <dbReference type="EMBL" id="ALL97192.1"/>
    </source>
</evidence>
<evidence type="ECO:0000256" key="3">
    <source>
        <dbReference type="ARBA" id="ARBA00022989"/>
    </source>
</evidence>
<evidence type="ECO:0008006" key="7">
    <source>
        <dbReference type="Google" id="ProtNLM"/>
    </source>
</evidence>
<keyword evidence="6" id="KW-0934">Plastid</keyword>
<protein>
    <recommendedName>
        <fullName evidence="7">Ycf92</fullName>
    </recommendedName>
</protein>
<evidence type="ECO:0000256" key="2">
    <source>
        <dbReference type="ARBA" id="ARBA00022692"/>
    </source>
</evidence>
<evidence type="ECO:0000256" key="4">
    <source>
        <dbReference type="ARBA" id="ARBA00023136"/>
    </source>
</evidence>
<feature type="transmembrane region" description="Helical" evidence="5">
    <location>
        <begin position="179"/>
        <end position="196"/>
    </location>
</feature>
<organism evidence="6">
    <name type="scientific">Pyropia endiviifolia</name>
    <dbReference type="NCBI Taxonomy" id="1699272"/>
    <lineage>
        <taxon>Eukaryota</taxon>
        <taxon>Rhodophyta</taxon>
        <taxon>Bangiophyceae</taxon>
        <taxon>Bangiales</taxon>
        <taxon>Bangiaceae</taxon>
        <taxon>Pyropia</taxon>
    </lineage>
</organism>
<feature type="transmembrane region" description="Helical" evidence="5">
    <location>
        <begin position="72"/>
        <end position="90"/>
    </location>
</feature>
<name>A0A1U6ZGE0_9RHOD</name>
<keyword evidence="3 5" id="KW-1133">Transmembrane helix</keyword>
<accession>A0A1U6ZGE0</accession>
<dbReference type="AlphaFoldDB" id="A0A1U6ZGE0"/>
<gene>
    <name evidence="6" type="primary">orf287</name>
</gene>
<feature type="transmembrane region" description="Helical" evidence="5">
    <location>
        <begin position="29"/>
        <end position="60"/>
    </location>
</feature>
<sequence>MATFELIPYRLYLSQSKSWMHTMKTEIKIYILTLLWISVFFFSYYKLFIIALSLIAVSLAIRNKQNIILKHLLQTFLMTAFTTFLSFSMATNYKQYSQPKQSQELSCSNKNKNFYSYQNIQIANSPEITNKQLQFALKPSLYFFITIYSIKLVMITTSPEILVITAYRSRVINTLLNNELLFIFLLSSHIVTNIIRKLDKIIQVVSLRGSLSLYKSSTRLLILSFLIFQVFFLDIVRESKEISQALYTRNLNEENENFLKIYKARSGMNDWLNAIVGTLYFIVLGLA</sequence>
<dbReference type="GO" id="GO:0005886">
    <property type="term" value="C:plasma membrane"/>
    <property type="evidence" value="ECO:0007669"/>
    <property type="project" value="TreeGrafter"/>
</dbReference>
<evidence type="ECO:0000256" key="1">
    <source>
        <dbReference type="ARBA" id="ARBA00004141"/>
    </source>
</evidence>
<dbReference type="PANTHER" id="PTHR33514:SF13">
    <property type="entry name" value="PROTEIN ABCI12, CHLOROPLASTIC"/>
    <property type="match status" value="1"/>
</dbReference>
<keyword evidence="4 5" id="KW-0472">Membrane</keyword>
<reference evidence="6" key="1">
    <citation type="submission" date="2015-09" db="EMBL/GenBank/DDBJ databases">
        <authorList>
            <person name="Jackson K.R."/>
            <person name="Lunt B.L."/>
            <person name="Fisher J.N.B."/>
            <person name="Gardner A.V."/>
            <person name="Bailey M.E."/>
            <person name="Deus L.M."/>
            <person name="Earl A.S."/>
            <person name="Gibby P.D."/>
            <person name="Hartmann K.A."/>
            <person name="Liu J.E."/>
            <person name="Manci A.M."/>
            <person name="Nielsen D.A."/>
            <person name="Solomon M.B."/>
            <person name="Breakwell D.P."/>
            <person name="Burnett S.H."/>
            <person name="Grose J.H."/>
        </authorList>
    </citation>
    <scope>NUCLEOTIDE SEQUENCE</scope>
</reference>
<dbReference type="EMBL" id="KT716756">
    <property type="protein sequence ID" value="ALL97192.1"/>
    <property type="molecule type" value="Genomic_DNA"/>
</dbReference>
<feature type="transmembrane region" description="Helical" evidence="5">
    <location>
        <begin position="141"/>
        <end position="167"/>
    </location>
</feature>
<feature type="transmembrane region" description="Helical" evidence="5">
    <location>
        <begin position="270"/>
        <end position="286"/>
    </location>
</feature>
<geneLocation type="plastid" evidence="6"/>